<dbReference type="Gene3D" id="3.30.420.10">
    <property type="entry name" value="Ribonuclease H-like superfamily/Ribonuclease H"/>
    <property type="match status" value="1"/>
</dbReference>
<dbReference type="EMBL" id="JBBCAQ010000033">
    <property type="protein sequence ID" value="KAK7582135.1"/>
    <property type="molecule type" value="Genomic_DNA"/>
</dbReference>
<feature type="coiled-coil region" evidence="1">
    <location>
        <begin position="320"/>
        <end position="354"/>
    </location>
</feature>
<dbReference type="PROSITE" id="PS50994">
    <property type="entry name" value="INTEGRASE"/>
    <property type="match status" value="1"/>
</dbReference>
<keyword evidence="5" id="KW-1185">Reference proteome</keyword>
<accession>A0AAN9TBG8</accession>
<feature type="region of interest" description="Disordered" evidence="2">
    <location>
        <begin position="567"/>
        <end position="595"/>
    </location>
</feature>
<feature type="compositionally biased region" description="Low complexity" evidence="2">
    <location>
        <begin position="982"/>
        <end position="995"/>
    </location>
</feature>
<dbReference type="Gene3D" id="3.30.70.270">
    <property type="match status" value="1"/>
</dbReference>
<dbReference type="Pfam" id="PF05380">
    <property type="entry name" value="Peptidase_A17"/>
    <property type="match status" value="1"/>
</dbReference>
<evidence type="ECO:0000256" key="2">
    <source>
        <dbReference type="SAM" id="MobiDB-lite"/>
    </source>
</evidence>
<name>A0AAN9TBG8_9HEMI</name>
<dbReference type="InterPro" id="IPR040676">
    <property type="entry name" value="DUF5641"/>
</dbReference>
<dbReference type="PANTHER" id="PTHR47331">
    <property type="entry name" value="PHD-TYPE DOMAIN-CONTAINING PROTEIN"/>
    <property type="match status" value="1"/>
</dbReference>
<feature type="region of interest" description="Disordered" evidence="2">
    <location>
        <begin position="470"/>
        <end position="497"/>
    </location>
</feature>
<evidence type="ECO:0000256" key="1">
    <source>
        <dbReference type="SAM" id="Coils"/>
    </source>
</evidence>
<dbReference type="InterPro" id="IPR008042">
    <property type="entry name" value="Retrotrans_Pao"/>
</dbReference>
<feature type="compositionally biased region" description="Polar residues" evidence="2">
    <location>
        <begin position="47"/>
        <end position="73"/>
    </location>
</feature>
<feature type="region of interest" description="Disordered" evidence="2">
    <location>
        <begin position="35"/>
        <end position="82"/>
    </location>
</feature>
<dbReference type="GO" id="GO:0042575">
    <property type="term" value="C:DNA polymerase complex"/>
    <property type="evidence" value="ECO:0007669"/>
    <property type="project" value="UniProtKB-ARBA"/>
</dbReference>
<dbReference type="GO" id="GO:0071897">
    <property type="term" value="P:DNA biosynthetic process"/>
    <property type="evidence" value="ECO:0007669"/>
    <property type="project" value="UniProtKB-ARBA"/>
</dbReference>
<comment type="caution">
    <text evidence="4">The sequence shown here is derived from an EMBL/GenBank/DDBJ whole genome shotgun (WGS) entry which is preliminary data.</text>
</comment>
<dbReference type="SUPFAM" id="SSF56672">
    <property type="entry name" value="DNA/RNA polymerases"/>
    <property type="match status" value="1"/>
</dbReference>
<dbReference type="InterPro" id="IPR043502">
    <property type="entry name" value="DNA/RNA_pol_sf"/>
</dbReference>
<sequence length="2529" mass="290032">MLSIPYDLVVCFRVITPSKRKQSISSIRRAFKRRRLNKMADQDDTMENNPINPAEEQQQVENPSEIESSTTVEPPTGTGITPEEFDAYFERKAAAEAAAADTAAANAAAEKVEKMKVTDDDFDNFFLELDPDSTLHNRDISEFVIDPELQLARSPLGRYYTADGIQVEPYEGQCHHTGGIDSDQEMDDIEDELLQFEDAPLQPDTAEPSSSVNQDAVIDGTTETAVSAQYRLWIESARETIDLFSRSNYDNNKELVQLHLKLTEEHKADLENVKEGVTYRLMSQGQTVHKALMQHRAAFLQTLENFELNEIARKSIEEVNAMNAAAAEKARKQVEKEEQEIRRTAERIALANERQRALMQRFEDKILNIYEECLSFKQAHKELRLKLIALDDDLMKETGYTFRAFCKDRLPKLDRLTVYGIITALQRADEPAGIIPIETRQSYQPETYPQQKQQFLQPRIPTQVVHRPTVDLPSTRRPASPIEPAAPLAPTTVHPSPFRRKSNLISLNNNSIPSTSDSASNVRTLAYNLSKSVTVVTPQNLKRPATSILKTAPPRLDIIRTKFNQRIESEQNDSLQPPAAKSSRLDETVPNIGHSTPKIRKVFSLQNNNNSSELSTNNTLAEPTNLTNSNTNLGTLNQKFSQNFSTPQFDANKNNENFRIVVHQHHPYDDTSINGVNINSIPNSSVGTDNLNSASEVNTPSSKNAPIILHSYANPTQKPLPRFTEFIPKLWDTEPLDHFVPDSVKPPEFVLPIFRGNLLQYPSWIKTFGSYIHCRSSLMVPQKIQMLLKHLDPKIANALHHFPPDEEGYNECLQYLHNRYGDVNKIKLELWHQIQNYPPAQAHANSVRNTVDKLDSLIQRYRQIAPTVDEEMLFTLIIQKIPPRCYQTTLVSKEHHVNNLFTATREWVEVQELNYSAEYHNAKPNNQNSNNRNKSQKFFNKNSRDQTAEAVPVYANTPNQKPRDGKPPQKGKGRGRGHKKNSNTSDNNNSSPSTSRANPTIRPPSNPPGNSASFTDGAPLGFIKMKRVPRAPCTFCAGSHHPFLCTTVPTKEGRLTLLNQRRICITCLQPHDGDCKQGASMHCKWFNCLAKGDHNPALCPAAQWPITSAVARRWHEDFTRLVQPLQGNDQLNKFEDNSLQQTNTIACPQNNNKTPTATTVATRQTTVDTFVKNYNADKIQLGDEQLSALPKKSKLHVFFLHKTINHCLLLFETVVRNPLLNRDFKVNGFFDSGSATTFLLDKVAKKMQLSGEKSLLQLDGISNQTTKPFESEEVKFNFYRPNRTSVLMTAQTIDAIGWDLPQVDQTLFHYHFPEHKDKKFSRLPDKHEIHILVGNDQMWTFVENAIHLHHPTNIINTAFGYMLAGTQYVDYVNETFTPVFFNTPNVIENLWKLEVLGIEAHNLTISQDEISALKRFYENITIFKDRYQIRWLYKYDPPLLADNYKVALKRLENTISKIKSNFDFFSRYDAYFVNLLQLKMIEIVSLEKGPHPVYYLPHKGILDLTKSTPLRVVFDGSSHAKGCRSLNECMYKGTNFLSNILLIFFNFQKTDVAIISDIKKAFHQIGLHPDDRDSCRFLWVKDPNKPVDKDNLIVYRFTRCPFGVITSPFMLAATLLYHFQKVDPDFKEKFAKHFYVDNLVTSVDTVKEATDLYHRANNIFAQISMELAQWGTNNDMVRQIFDKGSMLNERIEKVLGLIWDMDKDILYLKPKKLKKPVNIKRNVLKYISSVYDPIGWFAPAMLPSRTFLKYLWDLGLKWDEEFPPHLYEIAQKLVEHIQQTFEFVFDRKLFTLPWNPDFMELHVFVDASQIAYAFGLYIRLSSPTVEKVEIRLRFGKSRISPTKQMTIPKLELMAALIGSRAVATVRETLNLEQVPAYLWSDSKCVLTWLLERKLLPPFVSNRVKEINNVTNMTFRYVPSLDNPADVASRGATAAELCNTLWWSGPSWLYKSADHWPPTDLHILPDESESESSESVFVGANLRLKLYACPAVRNLMPQKSNDFWDTTSTAKRLRYEKSKRKYFSDIVTTLSKVDAPGYVIYEKFHIILDDSGILRLKNYLPYHAYTSDISSPVLLHPKSYLLRLLVLDLHISRCHAGTKFTIALFRRHFFVPKCAKTVAHILQKFCIKCACGNKKPFYQPTHSQIPDFRLLPFTSPFSYVGIDIFGPFQTFDSYLPKRKNELHTPTTPIRKYWGLIFTCLSTRAVHIMALKSLDSQELWLQIVTFFADRTTPVLIMSDNALQFKLLAHYIPKFWEFFVQTPQISATLSDKNIQWIFTPAKAPWYGGVYERIIGLVKEAYYKTLSHHPVLTFLSKSTFKNIQTMLNERPLCPSTDEAEQMVLTPAHFLRGNLGTYKYNPELEAEDQTPTGKTLTKLIRQDEHYLNYLWKVWRQLYLTHLRDKIPKALPNAYRNIPTWPQVGEIVHVLDSQSKPGIYKLAKITELVESKDGQIRHAKIKFAKGFHSERPLIFLAPLELADLKIEDHNNRNYAECSEELKMLTQLSISLLYICLFQSLYYGVRQVYNNRFQKP</sequence>
<feature type="region of interest" description="Disordered" evidence="2">
    <location>
        <begin position="944"/>
        <end position="1015"/>
    </location>
</feature>
<dbReference type="Pfam" id="PF18701">
    <property type="entry name" value="DUF5641"/>
    <property type="match status" value="1"/>
</dbReference>
<evidence type="ECO:0000313" key="5">
    <source>
        <dbReference type="Proteomes" id="UP001367676"/>
    </source>
</evidence>
<protein>
    <recommendedName>
        <fullName evidence="3">Integrase catalytic domain-containing protein</fullName>
    </recommendedName>
</protein>
<reference evidence="4 5" key="1">
    <citation type="submission" date="2024-03" db="EMBL/GenBank/DDBJ databases">
        <title>Adaptation during the transition from Ophiocordyceps entomopathogen to insect associate is accompanied by gene loss and intensified selection.</title>
        <authorList>
            <person name="Ward C.M."/>
            <person name="Onetto C.A."/>
            <person name="Borneman A.R."/>
        </authorList>
    </citation>
    <scope>NUCLEOTIDE SEQUENCE [LARGE SCALE GENOMIC DNA]</scope>
    <source>
        <strain evidence="4">AWRI1</strain>
        <tissue evidence="4">Single Adult Female</tissue>
    </source>
</reference>
<keyword evidence="1" id="KW-0175">Coiled coil</keyword>
<dbReference type="InterPro" id="IPR036397">
    <property type="entry name" value="RNaseH_sf"/>
</dbReference>
<organism evidence="4 5">
    <name type="scientific">Parthenolecanium corni</name>
    <dbReference type="NCBI Taxonomy" id="536013"/>
    <lineage>
        <taxon>Eukaryota</taxon>
        <taxon>Metazoa</taxon>
        <taxon>Ecdysozoa</taxon>
        <taxon>Arthropoda</taxon>
        <taxon>Hexapoda</taxon>
        <taxon>Insecta</taxon>
        <taxon>Pterygota</taxon>
        <taxon>Neoptera</taxon>
        <taxon>Paraneoptera</taxon>
        <taxon>Hemiptera</taxon>
        <taxon>Sternorrhyncha</taxon>
        <taxon>Coccoidea</taxon>
        <taxon>Coccidae</taxon>
        <taxon>Parthenolecanium</taxon>
    </lineage>
</organism>
<dbReference type="Gene3D" id="3.10.10.10">
    <property type="entry name" value="HIV Type 1 Reverse Transcriptase, subunit A, domain 1"/>
    <property type="match status" value="1"/>
</dbReference>
<dbReference type="InterPro" id="IPR012337">
    <property type="entry name" value="RNaseH-like_sf"/>
</dbReference>
<evidence type="ECO:0000313" key="4">
    <source>
        <dbReference type="EMBL" id="KAK7582135.1"/>
    </source>
</evidence>
<dbReference type="InterPro" id="IPR001584">
    <property type="entry name" value="Integrase_cat-core"/>
</dbReference>
<dbReference type="Pfam" id="PF03564">
    <property type="entry name" value="DUF1759"/>
    <property type="match status" value="1"/>
</dbReference>
<feature type="compositionally biased region" description="Basic residues" evidence="2">
    <location>
        <begin position="969"/>
        <end position="981"/>
    </location>
</feature>
<dbReference type="InterPro" id="IPR005312">
    <property type="entry name" value="DUF1759"/>
</dbReference>
<dbReference type="GO" id="GO:0015074">
    <property type="term" value="P:DNA integration"/>
    <property type="evidence" value="ECO:0007669"/>
    <property type="project" value="InterPro"/>
</dbReference>
<proteinExistence type="predicted"/>
<dbReference type="PANTHER" id="PTHR47331:SF5">
    <property type="entry name" value="RIBONUCLEASE H"/>
    <property type="match status" value="1"/>
</dbReference>
<dbReference type="Proteomes" id="UP001367676">
    <property type="component" value="Unassembled WGS sequence"/>
</dbReference>
<gene>
    <name evidence="4" type="ORF">V9T40_013580</name>
</gene>
<feature type="domain" description="Integrase catalytic" evidence="3">
    <location>
        <begin position="2151"/>
        <end position="2350"/>
    </location>
</feature>
<dbReference type="GO" id="GO:0003676">
    <property type="term" value="F:nucleic acid binding"/>
    <property type="evidence" value="ECO:0007669"/>
    <property type="project" value="InterPro"/>
</dbReference>
<dbReference type="SUPFAM" id="SSF53098">
    <property type="entry name" value="Ribonuclease H-like"/>
    <property type="match status" value="1"/>
</dbReference>
<dbReference type="InterPro" id="IPR043128">
    <property type="entry name" value="Rev_trsase/Diguanyl_cyclase"/>
</dbReference>
<evidence type="ECO:0000259" key="3">
    <source>
        <dbReference type="PROSITE" id="PS50994"/>
    </source>
</evidence>